<evidence type="ECO:0000256" key="5">
    <source>
        <dbReference type="ARBA" id="ARBA00022840"/>
    </source>
</evidence>
<dbReference type="GO" id="GO:0006013">
    <property type="term" value="P:mannose metabolic process"/>
    <property type="evidence" value="ECO:0007669"/>
    <property type="project" value="TreeGrafter"/>
</dbReference>
<dbReference type="GO" id="GO:0004340">
    <property type="term" value="F:glucokinase activity"/>
    <property type="evidence" value="ECO:0007669"/>
    <property type="project" value="TreeGrafter"/>
</dbReference>
<evidence type="ECO:0000259" key="9">
    <source>
        <dbReference type="Pfam" id="PF03727"/>
    </source>
</evidence>
<dbReference type="InterPro" id="IPR001312">
    <property type="entry name" value="Hexokinase"/>
</dbReference>
<dbReference type="InterPro" id="IPR022673">
    <property type="entry name" value="Hexokinase_C"/>
</dbReference>
<dbReference type="FunFam" id="3.40.367.20:FF:000011">
    <property type="entry name" value="Phosphotransferase"/>
    <property type="match status" value="1"/>
</dbReference>
<sequence>MFDLWSSLLAAVDMLPSLVHTVCSPPPSKHGLHNVVRACDLTMDDFLRDVQRQFEAPLHPDRLLAMSARLQADFQKKLHHSDMCMLPSYNHTLPTGFERGTYLALDVGGSTFRAALVELSGKESGANCMQIAKMCLFTINDSVRALEGGAFFDWMAERIAHMLADPDVSAKLGPDTLPMGLSWSFPVEQTSIRTGILLDMGKGFRATNGVHRKDLGDLIMQACQRRGLDVRLDAIVNDSSATLLSRAYRDDTTRLALILGTGFNASVHLPVTALSRQKFGTRPQEWHDQAERVLVNTELSMFGKNILPLSRWDESLNKNHERPDFQPYEHLISGRYLGEIVRLVLLEAIQTAGLFGGEVPERFMERYSFDTGIMAVIEDDNTPTLSKACTVLQAHHPLTTPPTYTDIYYVRQVCQLVSRRAAAYLATGIHALWSLRNKSEGLSAAEAGHITISCNGSVIEKYPSFRKTAQDFINDLTSLSGASSGAVDLEMAVESSIYGAAVAVCCLEDHHS</sequence>
<keyword evidence="6" id="KW-0324">Glycolysis</keyword>
<keyword evidence="11" id="KW-1185">Reference proteome</keyword>
<dbReference type="UniPathway" id="UPA00109">
    <property type="reaction ID" value="UER00180"/>
</dbReference>
<dbReference type="PROSITE" id="PS51748">
    <property type="entry name" value="HEXOKINASE_2"/>
    <property type="match status" value="1"/>
</dbReference>
<dbReference type="GO" id="GO:0005536">
    <property type="term" value="F:D-glucose binding"/>
    <property type="evidence" value="ECO:0007669"/>
    <property type="project" value="InterPro"/>
</dbReference>
<keyword evidence="2 6" id="KW-0808">Transferase</keyword>
<dbReference type="GO" id="GO:0006096">
    <property type="term" value="P:glycolytic process"/>
    <property type="evidence" value="ECO:0007669"/>
    <property type="project" value="UniProtKB-UniPathway"/>
</dbReference>
<dbReference type="Proteomes" id="UP000325902">
    <property type="component" value="Unassembled WGS sequence"/>
</dbReference>
<dbReference type="SUPFAM" id="SSF53067">
    <property type="entry name" value="Actin-like ATPase domain"/>
    <property type="match status" value="2"/>
</dbReference>
<comment type="caution">
    <text evidence="10">The sequence shown here is derived from an EMBL/GenBank/DDBJ whole genome shotgun (WGS) entry which is preliminary data.</text>
</comment>
<keyword evidence="4 6" id="KW-0418">Kinase</keyword>
<dbReference type="GO" id="GO:0019158">
    <property type="term" value="F:mannokinase activity"/>
    <property type="evidence" value="ECO:0007669"/>
    <property type="project" value="TreeGrafter"/>
</dbReference>
<proteinExistence type="inferred from homology"/>
<keyword evidence="5 6" id="KW-0067">ATP-binding</keyword>
<evidence type="ECO:0000313" key="10">
    <source>
        <dbReference type="EMBL" id="KAB2577121.1"/>
    </source>
</evidence>
<dbReference type="Gene3D" id="3.30.420.40">
    <property type="match status" value="1"/>
</dbReference>
<reference evidence="10 11" key="1">
    <citation type="journal article" date="2019" name="Sci. Rep.">
        <title>A multi-omics analysis of the grapevine pathogen Lasiodiplodia theobromae reveals that temperature affects the expression of virulence- and pathogenicity-related genes.</title>
        <authorList>
            <person name="Felix C."/>
            <person name="Meneses R."/>
            <person name="Goncalves M.F.M."/>
            <person name="Tilleman L."/>
            <person name="Duarte A.S."/>
            <person name="Jorrin-Novo J.V."/>
            <person name="Van de Peer Y."/>
            <person name="Deforce D."/>
            <person name="Van Nieuwerburgh F."/>
            <person name="Esteves A.C."/>
            <person name="Alves A."/>
        </authorList>
    </citation>
    <scope>NUCLEOTIDE SEQUENCE [LARGE SCALE GENOMIC DNA]</scope>
    <source>
        <strain evidence="10 11">LA-SOL3</strain>
    </source>
</reference>
<dbReference type="InterPro" id="IPR043129">
    <property type="entry name" value="ATPase_NBD"/>
</dbReference>
<dbReference type="PRINTS" id="PR00475">
    <property type="entry name" value="HEXOKINASE"/>
</dbReference>
<keyword evidence="7" id="KW-0732">Signal</keyword>
<organism evidence="10 11">
    <name type="scientific">Lasiodiplodia theobromae</name>
    <dbReference type="NCBI Taxonomy" id="45133"/>
    <lineage>
        <taxon>Eukaryota</taxon>
        <taxon>Fungi</taxon>
        <taxon>Dikarya</taxon>
        <taxon>Ascomycota</taxon>
        <taxon>Pezizomycotina</taxon>
        <taxon>Dothideomycetes</taxon>
        <taxon>Dothideomycetes incertae sedis</taxon>
        <taxon>Botryosphaeriales</taxon>
        <taxon>Botryosphaeriaceae</taxon>
        <taxon>Lasiodiplodia</taxon>
    </lineage>
</organism>
<dbReference type="EMBL" id="VCHE01000019">
    <property type="protein sequence ID" value="KAB2577121.1"/>
    <property type="molecule type" value="Genomic_DNA"/>
</dbReference>
<dbReference type="EC" id="2.7.1.-" evidence="6"/>
<protein>
    <recommendedName>
        <fullName evidence="6">Phosphotransferase</fullName>
        <ecNumber evidence="6">2.7.1.-</ecNumber>
    </recommendedName>
</protein>
<keyword evidence="3 6" id="KW-0547">Nucleotide-binding</keyword>
<name>A0A5N5DIH7_9PEZI</name>
<dbReference type="InterPro" id="IPR022672">
    <property type="entry name" value="Hexokinase_N"/>
</dbReference>
<evidence type="ECO:0000256" key="1">
    <source>
        <dbReference type="ARBA" id="ARBA00009225"/>
    </source>
</evidence>
<dbReference type="GO" id="GO:0005829">
    <property type="term" value="C:cytosol"/>
    <property type="evidence" value="ECO:0007669"/>
    <property type="project" value="TreeGrafter"/>
</dbReference>
<evidence type="ECO:0000256" key="6">
    <source>
        <dbReference type="RuleBase" id="RU362007"/>
    </source>
</evidence>
<dbReference type="GO" id="GO:0008865">
    <property type="term" value="F:fructokinase activity"/>
    <property type="evidence" value="ECO:0007669"/>
    <property type="project" value="TreeGrafter"/>
</dbReference>
<feature type="domain" description="Hexokinase N-terminal" evidence="8">
    <location>
        <begin position="58"/>
        <end position="248"/>
    </location>
</feature>
<dbReference type="PANTHER" id="PTHR19443">
    <property type="entry name" value="HEXOKINASE"/>
    <property type="match status" value="1"/>
</dbReference>
<evidence type="ECO:0000313" key="11">
    <source>
        <dbReference type="Proteomes" id="UP000325902"/>
    </source>
</evidence>
<evidence type="ECO:0000256" key="2">
    <source>
        <dbReference type="ARBA" id="ARBA00022679"/>
    </source>
</evidence>
<dbReference type="GO" id="GO:0006006">
    <property type="term" value="P:glucose metabolic process"/>
    <property type="evidence" value="ECO:0007669"/>
    <property type="project" value="TreeGrafter"/>
</dbReference>
<dbReference type="Pfam" id="PF00349">
    <property type="entry name" value="Hexokinase_1"/>
    <property type="match status" value="1"/>
</dbReference>
<evidence type="ECO:0000256" key="3">
    <source>
        <dbReference type="ARBA" id="ARBA00022741"/>
    </source>
</evidence>
<dbReference type="GO" id="GO:0005524">
    <property type="term" value="F:ATP binding"/>
    <property type="evidence" value="ECO:0007669"/>
    <property type="project" value="UniProtKB-UniRule"/>
</dbReference>
<accession>A0A5N5DIH7</accession>
<feature type="signal peptide" evidence="7">
    <location>
        <begin position="1"/>
        <end position="21"/>
    </location>
</feature>
<evidence type="ECO:0000259" key="8">
    <source>
        <dbReference type="Pfam" id="PF00349"/>
    </source>
</evidence>
<dbReference type="AlphaFoldDB" id="A0A5N5DIH7"/>
<dbReference type="GO" id="GO:0005739">
    <property type="term" value="C:mitochondrion"/>
    <property type="evidence" value="ECO:0007669"/>
    <property type="project" value="TreeGrafter"/>
</dbReference>
<gene>
    <name evidence="10" type="primary">hxkA_1</name>
    <name evidence="10" type="ORF">DBV05_g4311</name>
</gene>
<dbReference type="OrthoDB" id="419537at2759"/>
<evidence type="ECO:0000256" key="4">
    <source>
        <dbReference type="ARBA" id="ARBA00022777"/>
    </source>
</evidence>
<comment type="similarity">
    <text evidence="1 6">Belongs to the hexokinase family.</text>
</comment>
<dbReference type="GO" id="GO:0001678">
    <property type="term" value="P:intracellular glucose homeostasis"/>
    <property type="evidence" value="ECO:0007669"/>
    <property type="project" value="InterPro"/>
</dbReference>
<dbReference type="Pfam" id="PF03727">
    <property type="entry name" value="Hexokinase_2"/>
    <property type="match status" value="1"/>
</dbReference>
<dbReference type="PANTHER" id="PTHR19443:SF24">
    <property type="entry name" value="PHOSPHOTRANSFERASE"/>
    <property type="match status" value="1"/>
</dbReference>
<evidence type="ECO:0000256" key="7">
    <source>
        <dbReference type="SAM" id="SignalP"/>
    </source>
</evidence>
<feature type="domain" description="Hexokinase C-terminal" evidence="9">
    <location>
        <begin position="255"/>
        <end position="505"/>
    </location>
</feature>
<feature type="chain" id="PRO_5024974237" description="Phosphotransferase" evidence="7">
    <location>
        <begin position="22"/>
        <end position="512"/>
    </location>
</feature>
<dbReference type="Gene3D" id="3.40.367.20">
    <property type="match status" value="1"/>
</dbReference>